<evidence type="ECO:0000313" key="3">
    <source>
        <dbReference type="Proteomes" id="UP000612352"/>
    </source>
</evidence>
<gene>
    <name evidence="2" type="ORF">I8D64_10050</name>
</gene>
<feature type="region of interest" description="Disordered" evidence="1">
    <location>
        <begin position="1"/>
        <end position="24"/>
    </location>
</feature>
<sequence>MSEPAASTDAAPGVRERAADDAPVVVPESQAVQAARVLLDQARRSGGRRLLGIAGAPGAGKSTLTALLAEELPTGSCVVVPMDGFHLADVALERLGRLDRKGAPDTFDAAGYVALLQRLRTARPEDPPVWAPMFERDLEQPLAGAIEVPGEIPLVITEGNYLLMTEGPFAPLGAMLDARWFVETDEDVRHERLIARHEAFGKSPEAARAWSLGPDEANARLVAATRARADLVVRAS</sequence>
<keyword evidence="2" id="KW-0418">Kinase</keyword>
<name>A0ABS1BAR1_9MICO</name>
<dbReference type="NCBIfam" id="NF006743">
    <property type="entry name" value="PRK09270.1-2"/>
    <property type="match status" value="1"/>
</dbReference>
<comment type="caution">
    <text evidence="2">The sequence shown here is derived from an EMBL/GenBank/DDBJ whole genome shotgun (WGS) entry which is preliminary data.</text>
</comment>
<reference evidence="2 3" key="1">
    <citation type="submission" date="2020-12" db="EMBL/GenBank/DDBJ databases">
        <title>Brachybacterium sp. MASK1Z-5, whole genome shotgun sequence.</title>
        <authorList>
            <person name="Tuo L."/>
        </authorList>
    </citation>
    <scope>NUCLEOTIDE SEQUENCE [LARGE SCALE GENOMIC DNA]</scope>
    <source>
        <strain evidence="2 3">MASK1Z-5</strain>
    </source>
</reference>
<keyword evidence="3" id="KW-1185">Reference proteome</keyword>
<dbReference type="GO" id="GO:0016301">
    <property type="term" value="F:kinase activity"/>
    <property type="evidence" value="ECO:0007669"/>
    <property type="project" value="UniProtKB-KW"/>
</dbReference>
<keyword evidence="2" id="KW-0808">Transferase</keyword>
<dbReference type="Pfam" id="PF03308">
    <property type="entry name" value="MeaB"/>
    <property type="match status" value="1"/>
</dbReference>
<dbReference type="SUPFAM" id="SSF52540">
    <property type="entry name" value="P-loop containing nucleoside triphosphate hydrolases"/>
    <property type="match status" value="1"/>
</dbReference>
<organism evidence="2 3">
    <name type="scientific">Brachybacterium halotolerans</name>
    <dbReference type="NCBI Taxonomy" id="2795215"/>
    <lineage>
        <taxon>Bacteria</taxon>
        <taxon>Bacillati</taxon>
        <taxon>Actinomycetota</taxon>
        <taxon>Actinomycetes</taxon>
        <taxon>Micrococcales</taxon>
        <taxon>Dermabacteraceae</taxon>
        <taxon>Brachybacterium</taxon>
    </lineage>
</organism>
<protein>
    <submittedName>
        <fullName evidence="2">Nucleoside/nucleotide kinase family protein</fullName>
    </submittedName>
</protein>
<dbReference type="RefSeq" id="WP_200502389.1">
    <property type="nucleotide sequence ID" value="NZ_JAEDAJ010000005.1"/>
</dbReference>
<dbReference type="PANTHER" id="PTHR10285">
    <property type="entry name" value="URIDINE KINASE"/>
    <property type="match status" value="1"/>
</dbReference>
<dbReference type="EMBL" id="JAEDAJ010000005">
    <property type="protein sequence ID" value="MBK0331746.1"/>
    <property type="molecule type" value="Genomic_DNA"/>
</dbReference>
<dbReference type="InterPro" id="IPR027417">
    <property type="entry name" value="P-loop_NTPase"/>
</dbReference>
<dbReference type="Proteomes" id="UP000612352">
    <property type="component" value="Unassembled WGS sequence"/>
</dbReference>
<evidence type="ECO:0000313" key="2">
    <source>
        <dbReference type="EMBL" id="MBK0331746.1"/>
    </source>
</evidence>
<dbReference type="Gene3D" id="3.40.50.300">
    <property type="entry name" value="P-loop containing nucleotide triphosphate hydrolases"/>
    <property type="match status" value="2"/>
</dbReference>
<evidence type="ECO:0000256" key="1">
    <source>
        <dbReference type="SAM" id="MobiDB-lite"/>
    </source>
</evidence>
<accession>A0ABS1BAR1</accession>
<proteinExistence type="predicted"/>